<feature type="compositionally biased region" description="Gly residues" evidence="1">
    <location>
        <begin position="1"/>
        <end position="20"/>
    </location>
</feature>
<protein>
    <submittedName>
        <fullName evidence="2">Uncharacterized protein</fullName>
    </submittedName>
</protein>
<evidence type="ECO:0000256" key="1">
    <source>
        <dbReference type="SAM" id="MobiDB-lite"/>
    </source>
</evidence>
<organism evidence="2">
    <name type="scientific">uncultured Solirubrobacteraceae bacterium</name>
    <dbReference type="NCBI Taxonomy" id="1162706"/>
    <lineage>
        <taxon>Bacteria</taxon>
        <taxon>Bacillati</taxon>
        <taxon>Actinomycetota</taxon>
        <taxon>Thermoleophilia</taxon>
        <taxon>Solirubrobacterales</taxon>
        <taxon>Solirubrobacteraceae</taxon>
        <taxon>environmental samples</taxon>
    </lineage>
</organism>
<dbReference type="EMBL" id="CADCVP010000081">
    <property type="protein sequence ID" value="CAA9478005.1"/>
    <property type="molecule type" value="Genomic_DNA"/>
</dbReference>
<evidence type="ECO:0000313" key="2">
    <source>
        <dbReference type="EMBL" id="CAA9478005.1"/>
    </source>
</evidence>
<feature type="region of interest" description="Disordered" evidence="1">
    <location>
        <begin position="1"/>
        <end position="118"/>
    </location>
</feature>
<name>A0A6J4RP02_9ACTN</name>
<feature type="compositionally biased region" description="Basic and acidic residues" evidence="1">
    <location>
        <begin position="34"/>
        <end position="64"/>
    </location>
</feature>
<feature type="non-terminal residue" evidence="2">
    <location>
        <position position="1"/>
    </location>
</feature>
<reference evidence="2" key="1">
    <citation type="submission" date="2020-02" db="EMBL/GenBank/DDBJ databases">
        <authorList>
            <person name="Meier V. D."/>
        </authorList>
    </citation>
    <scope>NUCLEOTIDE SEQUENCE</scope>
    <source>
        <strain evidence="2">AVDCRST_MAG69</strain>
    </source>
</reference>
<feature type="compositionally biased region" description="Basic residues" evidence="1">
    <location>
        <begin position="23"/>
        <end position="33"/>
    </location>
</feature>
<dbReference type="AlphaFoldDB" id="A0A6J4RP02"/>
<feature type="compositionally biased region" description="Basic residues" evidence="1">
    <location>
        <begin position="82"/>
        <end position="102"/>
    </location>
</feature>
<sequence>GQWRGSGLGAGGGHGSGGGFLPRHPRPRGHRGAARVERGQRQRAADRPERARADLIAIERRRGDLVPAGRRHRGRGQAPRGGGRRVHRRHQRPRVGPHRRLQGHGGQRPPALRPAQGL</sequence>
<feature type="non-terminal residue" evidence="2">
    <location>
        <position position="118"/>
    </location>
</feature>
<accession>A0A6J4RP02</accession>
<proteinExistence type="predicted"/>
<gene>
    <name evidence="2" type="ORF">AVDCRST_MAG69-581</name>
</gene>